<organism evidence="1 2">
    <name type="scientific">Acanthoscelides obtectus</name>
    <name type="common">Bean weevil</name>
    <name type="synonym">Bruchus obtectus</name>
    <dbReference type="NCBI Taxonomy" id="200917"/>
    <lineage>
        <taxon>Eukaryota</taxon>
        <taxon>Metazoa</taxon>
        <taxon>Ecdysozoa</taxon>
        <taxon>Arthropoda</taxon>
        <taxon>Hexapoda</taxon>
        <taxon>Insecta</taxon>
        <taxon>Pterygota</taxon>
        <taxon>Neoptera</taxon>
        <taxon>Endopterygota</taxon>
        <taxon>Coleoptera</taxon>
        <taxon>Polyphaga</taxon>
        <taxon>Cucujiformia</taxon>
        <taxon>Chrysomeloidea</taxon>
        <taxon>Chrysomelidae</taxon>
        <taxon>Bruchinae</taxon>
        <taxon>Bruchini</taxon>
        <taxon>Acanthoscelides</taxon>
    </lineage>
</organism>
<keyword evidence="2" id="KW-1185">Reference proteome</keyword>
<proteinExistence type="predicted"/>
<dbReference type="AlphaFoldDB" id="A0A9P0PTD5"/>
<reference evidence="1" key="1">
    <citation type="submission" date="2022-03" db="EMBL/GenBank/DDBJ databases">
        <authorList>
            <person name="Sayadi A."/>
        </authorList>
    </citation>
    <scope>NUCLEOTIDE SEQUENCE</scope>
</reference>
<comment type="caution">
    <text evidence="1">The sequence shown here is derived from an EMBL/GenBank/DDBJ whole genome shotgun (WGS) entry which is preliminary data.</text>
</comment>
<name>A0A9P0PTD5_ACAOB</name>
<evidence type="ECO:0000313" key="1">
    <source>
        <dbReference type="EMBL" id="CAH1998223.1"/>
    </source>
</evidence>
<gene>
    <name evidence="1" type="ORF">ACAOBT_LOCUS24231</name>
</gene>
<sequence length="21" mass="2479">MVNTKMTTIDKKMYAAYQRAN</sequence>
<evidence type="ECO:0000313" key="2">
    <source>
        <dbReference type="Proteomes" id="UP001152888"/>
    </source>
</evidence>
<protein>
    <submittedName>
        <fullName evidence="1">Uncharacterized protein</fullName>
    </submittedName>
</protein>
<accession>A0A9P0PTD5</accession>
<dbReference type="Proteomes" id="UP001152888">
    <property type="component" value="Unassembled WGS sequence"/>
</dbReference>
<dbReference type="EMBL" id="CAKOFQ010007319">
    <property type="protein sequence ID" value="CAH1998223.1"/>
    <property type="molecule type" value="Genomic_DNA"/>
</dbReference>